<evidence type="ECO:0000259" key="10">
    <source>
        <dbReference type="PROSITE" id="PS51044"/>
    </source>
</evidence>
<protein>
    <submittedName>
        <fullName evidence="11">Zinc finger MIZ-type containing 2</fullName>
    </submittedName>
</protein>
<feature type="compositionally biased region" description="Pro residues" evidence="9">
    <location>
        <begin position="658"/>
        <end position="667"/>
    </location>
</feature>
<dbReference type="InterPro" id="IPR057847">
    <property type="entry name" value="ZMIZ1/ZMIZ2_GBD-like"/>
</dbReference>
<name>A0A8C8APK7_9STRI</name>
<dbReference type="PANTHER" id="PTHR10782:SF38">
    <property type="entry name" value="ZINC FINGER MIZ DOMAIN-CONTAINING PROTEIN 2"/>
    <property type="match status" value="1"/>
</dbReference>
<evidence type="ECO:0000256" key="6">
    <source>
        <dbReference type="ARBA" id="ARBA00022843"/>
    </source>
</evidence>
<feature type="region of interest" description="Disordered" evidence="9">
    <location>
        <begin position="579"/>
        <end position="750"/>
    </location>
</feature>
<dbReference type="Pfam" id="PF02891">
    <property type="entry name" value="zf-MIZ"/>
    <property type="match status" value="1"/>
</dbReference>
<feature type="compositionally biased region" description="Pro residues" evidence="9">
    <location>
        <begin position="600"/>
        <end position="612"/>
    </location>
</feature>
<dbReference type="Proteomes" id="UP000694552">
    <property type="component" value="Unplaced"/>
</dbReference>
<dbReference type="AlphaFoldDB" id="A0A8C8APK7"/>
<organism evidence="11 12">
    <name type="scientific">Otus sunia</name>
    <name type="common">Oriental scops-owl</name>
    <dbReference type="NCBI Taxonomy" id="257818"/>
    <lineage>
        <taxon>Eukaryota</taxon>
        <taxon>Metazoa</taxon>
        <taxon>Chordata</taxon>
        <taxon>Craniata</taxon>
        <taxon>Vertebrata</taxon>
        <taxon>Euteleostomi</taxon>
        <taxon>Archelosauria</taxon>
        <taxon>Archosauria</taxon>
        <taxon>Dinosauria</taxon>
        <taxon>Saurischia</taxon>
        <taxon>Theropoda</taxon>
        <taxon>Coelurosauria</taxon>
        <taxon>Aves</taxon>
        <taxon>Neognathae</taxon>
        <taxon>Neoaves</taxon>
        <taxon>Telluraves</taxon>
        <taxon>Strigiformes</taxon>
        <taxon>Strigidae</taxon>
        <taxon>Otus</taxon>
    </lineage>
</organism>
<accession>A0A8C8APK7</accession>
<dbReference type="InterPro" id="IPR004181">
    <property type="entry name" value="Znf_MIZ"/>
</dbReference>
<evidence type="ECO:0000256" key="7">
    <source>
        <dbReference type="ARBA" id="ARBA00023242"/>
    </source>
</evidence>
<feature type="compositionally biased region" description="Pro residues" evidence="9">
    <location>
        <begin position="641"/>
        <end position="650"/>
    </location>
</feature>
<dbReference type="Ensembl" id="ENSOSUT00000009218.1">
    <property type="protein sequence ID" value="ENSOSUP00000008904.1"/>
    <property type="gene ID" value="ENSOSUG00000006544.1"/>
</dbReference>
<keyword evidence="6" id="KW-0832">Ubl conjugation</keyword>
<dbReference type="GO" id="GO:0008270">
    <property type="term" value="F:zinc ion binding"/>
    <property type="evidence" value="ECO:0007669"/>
    <property type="project" value="UniProtKB-KW"/>
</dbReference>
<proteinExistence type="predicted"/>
<keyword evidence="7" id="KW-0539">Nucleus</keyword>
<dbReference type="FunFam" id="3.30.40.10:FF:000012">
    <property type="entry name" value="Zinc finger MIZ domain-containing protein 2"/>
    <property type="match status" value="1"/>
</dbReference>
<feature type="compositionally biased region" description="Pro residues" evidence="9">
    <location>
        <begin position="179"/>
        <end position="188"/>
    </location>
</feature>
<keyword evidence="4 8" id="KW-0863">Zinc-finger</keyword>
<feature type="compositionally biased region" description="Low complexity" evidence="9">
    <location>
        <begin position="736"/>
        <end position="750"/>
    </location>
</feature>
<feature type="compositionally biased region" description="Polar residues" evidence="9">
    <location>
        <begin position="283"/>
        <end position="293"/>
    </location>
</feature>
<feature type="region of interest" description="Disordered" evidence="9">
    <location>
        <begin position="1"/>
        <end position="27"/>
    </location>
</feature>
<feature type="region of interest" description="Disordered" evidence="9">
    <location>
        <begin position="236"/>
        <end position="295"/>
    </location>
</feature>
<evidence type="ECO:0000256" key="8">
    <source>
        <dbReference type="PROSITE-ProRule" id="PRU00452"/>
    </source>
</evidence>
<keyword evidence="5" id="KW-0862">Zinc</keyword>
<evidence type="ECO:0000256" key="3">
    <source>
        <dbReference type="ARBA" id="ARBA00022723"/>
    </source>
</evidence>
<feature type="compositionally biased region" description="Pro residues" evidence="9">
    <location>
        <begin position="680"/>
        <end position="689"/>
    </location>
</feature>
<feature type="domain" description="SP-RING-type" evidence="10">
    <location>
        <begin position="430"/>
        <end position="516"/>
    </location>
</feature>
<evidence type="ECO:0000256" key="1">
    <source>
        <dbReference type="ARBA" id="ARBA00004123"/>
    </source>
</evidence>
<dbReference type="GO" id="GO:0000785">
    <property type="term" value="C:chromatin"/>
    <property type="evidence" value="ECO:0007669"/>
    <property type="project" value="TreeGrafter"/>
</dbReference>
<dbReference type="Pfam" id="PF25527">
    <property type="entry name" value="GBD-like_ZMIZ1_ZMIZ2"/>
    <property type="match status" value="1"/>
</dbReference>
<reference evidence="11" key="2">
    <citation type="submission" date="2025-09" db="UniProtKB">
        <authorList>
            <consortium name="Ensembl"/>
        </authorList>
    </citation>
    <scope>IDENTIFICATION</scope>
</reference>
<dbReference type="GO" id="GO:0016925">
    <property type="term" value="P:protein sumoylation"/>
    <property type="evidence" value="ECO:0007669"/>
    <property type="project" value="TreeGrafter"/>
</dbReference>
<evidence type="ECO:0000313" key="11">
    <source>
        <dbReference type="Ensembl" id="ENSOSUP00000008904.1"/>
    </source>
</evidence>
<keyword evidence="12" id="KW-1185">Reference proteome</keyword>
<reference evidence="11" key="1">
    <citation type="submission" date="2025-08" db="UniProtKB">
        <authorList>
            <consortium name="Ensembl"/>
        </authorList>
    </citation>
    <scope>IDENTIFICATION</scope>
</reference>
<dbReference type="GO" id="GO:0005634">
    <property type="term" value="C:nucleus"/>
    <property type="evidence" value="ECO:0007669"/>
    <property type="project" value="UniProtKB-SubCell"/>
</dbReference>
<sequence>ASLSSSYAGSPGGPGGMGLPSHASRPPADFTQAAAAAAVAAAAATATATATATVAALQEKQSQELSQYGAMGAGQPFSSQFLPHAGPRGPSGMSPAGMAGVMAPSGVSPVSMSPARAPGTSPLYGGQRMPQHAYPGPPPSQQLPRQGLKRAYSNEGYPAQQYLQGGQYPAAGAQYAPSAPQPSAPSPSYPGHRLQQGMGQYLSASGSSGPYYKPAEQFNGQSAGFGTYSQAAVNGPGRSLPGYPSSPLAGNPTPPMTPGSGIPPYASPGQDVKSPFLPDMKPSVTSLHPSPSGSGAAGTWVPACPARPDLELQFKCYHHEDRQMNTNWPASVQVSVNATPLTIERGDNKTSHKPLYLKHVCQPGRNTIQITVTACCCSHLFVLQLVHRPSVRSVLQGLIKKRLLPAEHCITKIKRNFSSGTIPGTPGPNGEDGVEQTAIKVSLKCPITFRRIQLPARGHDCRHIQCFDLESYLQLNCERGTWRCPVCNKTALLEGLEVDQYMLGILIYIQNSEHEEITIDPTCSWKPVPVKPDVHVKEEPEGPALKRCRTLSPTHMVLPNIMEMIAALGPSSAPFPALPPPPAGAGADYGAPGSSFPGPGGFPEPFPAPGAPGTPTLSDFAPGPPPISYQSDIPGGLLAPEKPPAPPLPAQPGRMEPSHPPMQPPGSQPAQPLHHRSVPARPPLGPPGPAHAAELTFPPAPGMAGAGDGSEPALDLLPELTNPDELLSYLGPPDLPSSSNDDLLSLFENN</sequence>
<feature type="region of interest" description="Disordered" evidence="9">
    <location>
        <begin position="78"/>
        <end position="148"/>
    </location>
</feature>
<evidence type="ECO:0000313" key="12">
    <source>
        <dbReference type="Proteomes" id="UP000694552"/>
    </source>
</evidence>
<dbReference type="GO" id="GO:0045944">
    <property type="term" value="P:positive regulation of transcription by RNA polymerase II"/>
    <property type="evidence" value="ECO:0007669"/>
    <property type="project" value="UniProtKB-ARBA"/>
</dbReference>
<dbReference type="Gene3D" id="3.30.40.10">
    <property type="entry name" value="Zinc/RING finger domain, C3HC4 (zinc finger)"/>
    <property type="match status" value="1"/>
</dbReference>
<dbReference type="PANTHER" id="PTHR10782">
    <property type="entry name" value="ZINC FINGER MIZ DOMAIN-CONTAINING PROTEIN"/>
    <property type="match status" value="1"/>
</dbReference>
<dbReference type="InterPro" id="IPR013083">
    <property type="entry name" value="Znf_RING/FYVE/PHD"/>
</dbReference>
<feature type="compositionally biased region" description="Low complexity" evidence="9">
    <location>
        <begin position="584"/>
        <end position="597"/>
    </location>
</feature>
<evidence type="ECO:0000256" key="4">
    <source>
        <dbReference type="ARBA" id="ARBA00022771"/>
    </source>
</evidence>
<evidence type="ECO:0000256" key="9">
    <source>
        <dbReference type="SAM" id="MobiDB-lite"/>
    </source>
</evidence>
<keyword evidence="2" id="KW-1017">Isopeptide bond</keyword>
<keyword evidence="3" id="KW-0479">Metal-binding</keyword>
<evidence type="ECO:0000256" key="5">
    <source>
        <dbReference type="ARBA" id="ARBA00022833"/>
    </source>
</evidence>
<dbReference type="GO" id="GO:0061665">
    <property type="term" value="F:SUMO ligase activity"/>
    <property type="evidence" value="ECO:0007669"/>
    <property type="project" value="TreeGrafter"/>
</dbReference>
<comment type="subcellular location">
    <subcellularLocation>
        <location evidence="1">Nucleus</location>
    </subcellularLocation>
</comment>
<feature type="region of interest" description="Disordered" evidence="9">
    <location>
        <begin position="170"/>
        <end position="195"/>
    </location>
</feature>
<dbReference type="GO" id="GO:0003712">
    <property type="term" value="F:transcription coregulator activity"/>
    <property type="evidence" value="ECO:0007669"/>
    <property type="project" value="TreeGrafter"/>
</dbReference>
<evidence type="ECO:0000256" key="2">
    <source>
        <dbReference type="ARBA" id="ARBA00022499"/>
    </source>
</evidence>
<dbReference type="PROSITE" id="PS51044">
    <property type="entry name" value="ZF_SP_RING"/>
    <property type="match status" value="1"/>
</dbReference>